<sequence length="358" mass="40374">MAETMAYPIIIDIQVKRQRNSELIKGADFGNVYLGETLVGVVTVDNKSELFLKDVALRVEVQTNTQRLRLTRNDTGVLKIDELKPRDQFVNTITHEITEMGPQILISEVSCLPPNGEKADFSKYIKYYVQKPLDVKTKFYSAESEEVYLEAQVQNVTAGSIQFLKVNFDPSPLFSVRGLNAIGEASIFDPIDVVEPQGIRQYLFCLRPVNERKATRGVSTVGKLDVEWLTEYGDKGRLQTSQLQRMAPGFGDLRLTIEELPNPVKLHSFFKIRLRVTNTCERPISLVLSLENSGPALLWLGISESSFEPLEPWKHHEFVLGVLANHPGLQTISGIRLTDTFLKRNHDYDDIGQVVVIA</sequence>
<evidence type="ECO:0000256" key="1">
    <source>
        <dbReference type="ARBA" id="ARBA00010785"/>
    </source>
</evidence>
<reference evidence="5" key="1">
    <citation type="submission" date="2023-07" db="EMBL/GenBank/DDBJ databases">
        <title>Chromosome-level genome assembly of Artemia franciscana.</title>
        <authorList>
            <person name="Jo E."/>
        </authorList>
    </citation>
    <scope>NUCLEOTIDE SEQUENCE</scope>
    <source>
        <tissue evidence="5">Whole body</tissue>
    </source>
</reference>
<dbReference type="EMBL" id="JAVRJZ010000020">
    <property type="protein sequence ID" value="KAK2705824.1"/>
    <property type="molecule type" value="Genomic_DNA"/>
</dbReference>
<feature type="domain" description="Trafficking protein particle complex subunit 13 middle" evidence="4">
    <location>
        <begin position="133"/>
        <end position="248"/>
    </location>
</feature>
<evidence type="ECO:0000313" key="6">
    <source>
        <dbReference type="Proteomes" id="UP001187531"/>
    </source>
</evidence>
<feature type="domain" description="Trafficking protein particle complex subunit 13 C-terminal" evidence="3">
    <location>
        <begin position="261"/>
        <end position="356"/>
    </location>
</feature>
<comment type="caution">
    <text evidence="5">The sequence shown here is derived from an EMBL/GenBank/DDBJ whole genome shotgun (WGS) entry which is preliminary data.</text>
</comment>
<organism evidence="5 6">
    <name type="scientific">Artemia franciscana</name>
    <name type="common">Brine shrimp</name>
    <name type="synonym">Artemia sanfranciscana</name>
    <dbReference type="NCBI Taxonomy" id="6661"/>
    <lineage>
        <taxon>Eukaryota</taxon>
        <taxon>Metazoa</taxon>
        <taxon>Ecdysozoa</taxon>
        <taxon>Arthropoda</taxon>
        <taxon>Crustacea</taxon>
        <taxon>Branchiopoda</taxon>
        <taxon>Anostraca</taxon>
        <taxon>Artemiidae</taxon>
        <taxon>Artemia</taxon>
    </lineage>
</organism>
<dbReference type="AlphaFoldDB" id="A0AA88KXG0"/>
<dbReference type="GO" id="GO:1990072">
    <property type="term" value="C:TRAPPIII protein complex"/>
    <property type="evidence" value="ECO:0007669"/>
    <property type="project" value="TreeGrafter"/>
</dbReference>
<dbReference type="Pfam" id="PF23643">
    <property type="entry name" value="TRAPPC13_C"/>
    <property type="match status" value="1"/>
</dbReference>
<dbReference type="InterPro" id="IPR055427">
    <property type="entry name" value="TRAPPC13_N"/>
</dbReference>
<evidence type="ECO:0000259" key="4">
    <source>
        <dbReference type="Pfam" id="PF23647"/>
    </source>
</evidence>
<dbReference type="EMBL" id="JAVRJZ010000020">
    <property type="protein sequence ID" value="KAK2705827.1"/>
    <property type="molecule type" value="Genomic_DNA"/>
</dbReference>
<dbReference type="PANTHER" id="PTHR13134">
    <property type="entry name" value="TRAFFICKING PROTEIN PARTICLE COMPLEX SUBUNIT 13"/>
    <property type="match status" value="1"/>
</dbReference>
<proteinExistence type="inferred from homology"/>
<dbReference type="EMBL" id="JAVRJZ010000020">
    <property type="protein sequence ID" value="KAK2705825.1"/>
    <property type="molecule type" value="Genomic_DNA"/>
</dbReference>
<dbReference type="InterPro" id="IPR055429">
    <property type="entry name" value="TRAPPC13_M"/>
</dbReference>
<dbReference type="PANTHER" id="PTHR13134:SF3">
    <property type="entry name" value="TRAFFICKING PROTEIN PARTICLE COMPLEX SUBUNIT 13"/>
    <property type="match status" value="1"/>
</dbReference>
<evidence type="ECO:0000259" key="2">
    <source>
        <dbReference type="Pfam" id="PF06159"/>
    </source>
</evidence>
<dbReference type="Proteomes" id="UP001187531">
    <property type="component" value="Unassembled WGS sequence"/>
</dbReference>
<feature type="domain" description="Trafficking protein particle complex subunit 13 N-terminal" evidence="2">
    <location>
        <begin position="27"/>
        <end position="128"/>
    </location>
</feature>
<dbReference type="Pfam" id="PF23647">
    <property type="entry name" value="TRAPPC13_M"/>
    <property type="match status" value="1"/>
</dbReference>
<keyword evidence="6" id="KW-1185">Reference proteome</keyword>
<accession>A0AA88KXG0</accession>
<protein>
    <submittedName>
        <fullName evidence="5">Uncharacterized protein</fullName>
    </submittedName>
</protein>
<dbReference type="InterPro" id="IPR010378">
    <property type="entry name" value="TRAPPC13"/>
</dbReference>
<gene>
    <name evidence="5" type="ORF">QYM36_015990</name>
</gene>
<dbReference type="InterPro" id="IPR055428">
    <property type="entry name" value="TRAPPC13_C"/>
</dbReference>
<comment type="similarity">
    <text evidence="1">Belongs to the TRAPPC13 family.</text>
</comment>
<dbReference type="Pfam" id="PF06159">
    <property type="entry name" value="TRAPPC13_N"/>
    <property type="match status" value="1"/>
</dbReference>
<evidence type="ECO:0000259" key="3">
    <source>
        <dbReference type="Pfam" id="PF23643"/>
    </source>
</evidence>
<evidence type="ECO:0000313" key="5">
    <source>
        <dbReference type="EMBL" id="KAK2705824.1"/>
    </source>
</evidence>
<dbReference type="EMBL" id="JAVRJZ010000020">
    <property type="protein sequence ID" value="KAK2705826.1"/>
    <property type="molecule type" value="Genomic_DNA"/>
</dbReference>
<name>A0AA88KXG0_ARTSF</name>